<evidence type="ECO:0000256" key="7">
    <source>
        <dbReference type="ARBA" id="ARBA00022603"/>
    </source>
</evidence>
<dbReference type="GO" id="GO:0016274">
    <property type="term" value="F:protein-arginine N-methyltransferase activity"/>
    <property type="evidence" value="ECO:0007669"/>
    <property type="project" value="InterPro"/>
</dbReference>
<evidence type="ECO:0000256" key="3">
    <source>
        <dbReference type="ARBA" id="ARBA00004496"/>
    </source>
</evidence>
<keyword evidence="9" id="KW-0949">S-adenosyl-L-methionine</keyword>
<name>A0AAW1PMN1_9CHLO</name>
<dbReference type="Proteomes" id="UP001489004">
    <property type="component" value="Unassembled WGS sequence"/>
</dbReference>
<dbReference type="InterPro" id="IPR029063">
    <property type="entry name" value="SAM-dependent_MTases_sf"/>
</dbReference>
<comment type="subcellular location">
    <subcellularLocation>
        <location evidence="3">Cytoplasm</location>
    </subcellularLocation>
    <subcellularLocation>
        <location evidence="2">Nucleus</location>
    </subcellularLocation>
</comment>
<evidence type="ECO:0000313" key="15">
    <source>
        <dbReference type="Proteomes" id="UP001489004"/>
    </source>
</evidence>
<sequence length="298" mass="33139">MAPSDDKGSKLMAAAAAGDTECLLLDAGAPWNAIDKTGKCAGDYAVEGGHEEAAEFLLEAGCRAELVLGLLERKLSNQSAASNNSYLQQRLQYDSERLMDAESKGVMMTWEGPLMEAHAQAICSTGGDVLNVGFGLGMVDEALQKRKPRSHTIIEAHPDVHAHMLQQGWADKPGVRIVFGRWQDVLLQLGQFDGIFFDTYGEYYEDLRAFHEHVPKLVRPGGVYSYFNGLAADNAFFHAVYCQIVKSEMERLGMATQFIPLPINVSDKSIWEGVKNRYWQLDTYFLPICQHDEAEEEQ</sequence>
<dbReference type="AlphaFoldDB" id="A0AAW1PMN1"/>
<evidence type="ECO:0000256" key="6">
    <source>
        <dbReference type="ARBA" id="ARBA00022490"/>
    </source>
</evidence>
<dbReference type="PANTHER" id="PTHR32379:SF1">
    <property type="entry name" value="GUANIDINOACETATE N-METHYLTRANSFERASE"/>
    <property type="match status" value="1"/>
</dbReference>
<dbReference type="PROSITE" id="PS51559">
    <property type="entry name" value="SAM_RMT2"/>
    <property type="match status" value="1"/>
</dbReference>
<organism evidence="14 15">
    <name type="scientific">[Myrmecia] bisecta</name>
    <dbReference type="NCBI Taxonomy" id="41462"/>
    <lineage>
        <taxon>Eukaryota</taxon>
        <taxon>Viridiplantae</taxon>
        <taxon>Chlorophyta</taxon>
        <taxon>core chlorophytes</taxon>
        <taxon>Trebouxiophyceae</taxon>
        <taxon>Trebouxiales</taxon>
        <taxon>Trebouxiaceae</taxon>
        <taxon>Myrmecia</taxon>
    </lineage>
</organism>
<evidence type="ECO:0000259" key="13">
    <source>
        <dbReference type="PROSITE" id="PS51559"/>
    </source>
</evidence>
<dbReference type="GO" id="GO:0032259">
    <property type="term" value="P:methylation"/>
    <property type="evidence" value="ECO:0007669"/>
    <property type="project" value="UniProtKB-KW"/>
</dbReference>
<dbReference type="Gene3D" id="1.25.40.20">
    <property type="entry name" value="Ankyrin repeat-containing domain"/>
    <property type="match status" value="1"/>
</dbReference>
<dbReference type="InterPro" id="IPR017408">
    <property type="entry name" value="Arginine_N-MeTrfase_2"/>
</dbReference>
<evidence type="ECO:0000256" key="1">
    <source>
        <dbReference type="ARBA" id="ARBA00002207"/>
    </source>
</evidence>
<protein>
    <recommendedName>
        <fullName evidence="5">Protein arginine N-methyltransferase 2</fullName>
    </recommendedName>
    <alternativeName>
        <fullName evidence="11">Protein-arginine N5-methyltransferase</fullName>
    </alternativeName>
    <alternativeName>
        <fullName evidence="12">Type IV protein arginine N-methyltransferase</fullName>
    </alternativeName>
</protein>
<dbReference type="SUPFAM" id="SSF53335">
    <property type="entry name" value="S-adenosyl-L-methionine-dependent methyltransferases"/>
    <property type="match status" value="1"/>
</dbReference>
<comment type="subunit">
    <text evidence="4">Monomer.</text>
</comment>
<evidence type="ECO:0000256" key="4">
    <source>
        <dbReference type="ARBA" id="ARBA00011245"/>
    </source>
</evidence>
<dbReference type="GO" id="GO:0005737">
    <property type="term" value="C:cytoplasm"/>
    <property type="evidence" value="ECO:0007669"/>
    <property type="project" value="UniProtKB-SubCell"/>
</dbReference>
<evidence type="ECO:0000256" key="10">
    <source>
        <dbReference type="ARBA" id="ARBA00023242"/>
    </source>
</evidence>
<dbReference type="InterPro" id="IPR036770">
    <property type="entry name" value="Ankyrin_rpt-contain_sf"/>
</dbReference>
<dbReference type="FunFam" id="3.40.50.150:FF:000135">
    <property type="entry name" value="Arginine N-methyltransferase 2"/>
    <property type="match status" value="1"/>
</dbReference>
<dbReference type="PIRSF" id="PIRSF038148">
    <property type="entry name" value="Arginine_N-mtfrase-2"/>
    <property type="match status" value="1"/>
</dbReference>
<dbReference type="GO" id="GO:0005634">
    <property type="term" value="C:nucleus"/>
    <property type="evidence" value="ECO:0007669"/>
    <property type="project" value="UniProtKB-SubCell"/>
</dbReference>
<evidence type="ECO:0000256" key="5">
    <source>
        <dbReference type="ARBA" id="ARBA00018778"/>
    </source>
</evidence>
<dbReference type="SUPFAM" id="SSF48403">
    <property type="entry name" value="Ankyrin repeat"/>
    <property type="match status" value="1"/>
</dbReference>
<dbReference type="InterPro" id="IPR051038">
    <property type="entry name" value="RMT2/GAMT_Mtase"/>
</dbReference>
<evidence type="ECO:0000256" key="12">
    <source>
        <dbReference type="ARBA" id="ARBA00031724"/>
    </source>
</evidence>
<keyword evidence="7" id="KW-0489">Methyltransferase</keyword>
<keyword evidence="15" id="KW-1185">Reference proteome</keyword>
<evidence type="ECO:0000313" key="14">
    <source>
        <dbReference type="EMBL" id="KAK9809247.1"/>
    </source>
</evidence>
<evidence type="ECO:0000256" key="9">
    <source>
        <dbReference type="ARBA" id="ARBA00022691"/>
    </source>
</evidence>
<dbReference type="CDD" id="cd02440">
    <property type="entry name" value="AdoMet_MTases"/>
    <property type="match status" value="1"/>
</dbReference>
<evidence type="ECO:0000256" key="11">
    <source>
        <dbReference type="ARBA" id="ARBA00031001"/>
    </source>
</evidence>
<keyword evidence="10" id="KW-0539">Nucleus</keyword>
<dbReference type="Gene3D" id="3.40.50.150">
    <property type="entry name" value="Vaccinia Virus protein VP39"/>
    <property type="match status" value="1"/>
</dbReference>
<proteinExistence type="predicted"/>
<comment type="caution">
    <text evidence="14">The sequence shown here is derived from an EMBL/GenBank/DDBJ whole genome shotgun (WGS) entry which is preliminary data.</text>
</comment>
<feature type="domain" description="RMT2" evidence="13">
    <location>
        <begin position="77"/>
        <end position="298"/>
    </location>
</feature>
<dbReference type="EMBL" id="JALJOR010000011">
    <property type="protein sequence ID" value="KAK9809247.1"/>
    <property type="molecule type" value="Genomic_DNA"/>
</dbReference>
<dbReference type="InterPro" id="IPR026480">
    <property type="entry name" value="RMT2_dom"/>
</dbReference>
<evidence type="ECO:0000256" key="2">
    <source>
        <dbReference type="ARBA" id="ARBA00004123"/>
    </source>
</evidence>
<keyword evidence="6" id="KW-0963">Cytoplasm</keyword>
<comment type="function">
    <text evidence="1">S-adenosyl-L-methionine-dependent protein-arginine N-methyltransferase that methylates the delta-nitrogen atom of arginine residues to form N5-methylarginine (type IV) in target proteins. Monomethylates ribosomal protein L12.</text>
</comment>
<evidence type="ECO:0000256" key="8">
    <source>
        <dbReference type="ARBA" id="ARBA00022679"/>
    </source>
</evidence>
<accession>A0AAW1PMN1</accession>
<gene>
    <name evidence="14" type="ORF">WJX72_012048</name>
</gene>
<dbReference type="PANTHER" id="PTHR32379">
    <property type="entry name" value="GUANIDINOACETATE N-METHYLTRANSFERASE"/>
    <property type="match status" value="1"/>
</dbReference>
<keyword evidence="8" id="KW-0808">Transferase</keyword>
<reference evidence="14 15" key="1">
    <citation type="journal article" date="2024" name="Nat. Commun.">
        <title>Phylogenomics reveals the evolutionary origins of lichenization in chlorophyte algae.</title>
        <authorList>
            <person name="Puginier C."/>
            <person name="Libourel C."/>
            <person name="Otte J."/>
            <person name="Skaloud P."/>
            <person name="Haon M."/>
            <person name="Grisel S."/>
            <person name="Petersen M."/>
            <person name="Berrin J.G."/>
            <person name="Delaux P.M."/>
            <person name="Dal Grande F."/>
            <person name="Keller J."/>
        </authorList>
    </citation>
    <scope>NUCLEOTIDE SEQUENCE [LARGE SCALE GENOMIC DNA]</scope>
    <source>
        <strain evidence="14 15">SAG 2043</strain>
    </source>
</reference>